<dbReference type="Pfam" id="PF16220">
    <property type="entry name" value="DUF4880"/>
    <property type="match status" value="1"/>
</dbReference>
<evidence type="ECO:0000313" key="5">
    <source>
        <dbReference type="Proteomes" id="UP000575083"/>
    </source>
</evidence>
<accession>A0A7X0UDH3</accession>
<feature type="domain" description="FecR N-terminal" evidence="3">
    <location>
        <begin position="8"/>
        <end position="53"/>
    </location>
</feature>
<proteinExistence type="predicted"/>
<keyword evidence="1" id="KW-0472">Membrane</keyword>
<dbReference type="RefSeq" id="WP_184865844.1">
    <property type="nucleotide sequence ID" value="NZ_JACHLK010000029.1"/>
</dbReference>
<keyword evidence="5" id="KW-1185">Reference proteome</keyword>
<dbReference type="EMBL" id="JACHLK010000029">
    <property type="protein sequence ID" value="MBB6564133.1"/>
    <property type="molecule type" value="Genomic_DNA"/>
</dbReference>
<dbReference type="InterPro" id="IPR006860">
    <property type="entry name" value="FecR"/>
</dbReference>
<dbReference type="PANTHER" id="PTHR30273:SF2">
    <property type="entry name" value="PROTEIN FECR"/>
    <property type="match status" value="1"/>
</dbReference>
<dbReference type="AlphaFoldDB" id="A0A7X0UDH3"/>
<protein>
    <submittedName>
        <fullName evidence="4">Transmembrane sensor</fullName>
    </submittedName>
</protein>
<feature type="domain" description="FecR protein" evidence="2">
    <location>
        <begin position="118"/>
        <end position="206"/>
    </location>
</feature>
<dbReference type="Pfam" id="PF04773">
    <property type="entry name" value="FecR"/>
    <property type="match status" value="1"/>
</dbReference>
<comment type="caution">
    <text evidence="4">The sequence shown here is derived from an EMBL/GenBank/DDBJ whole genome shotgun (WGS) entry which is preliminary data.</text>
</comment>
<sequence>MSATALREEAARWFTRMHRSAGAQPNAADTDAWRAWLAADPRHAAEYAAFEALWQDFDSTPRVQALAQAVHAQRRTRRAAITRGVLGLAGLGVAGLLGYRGWGMYLDAPQYAQARDSGIGERVTLTLPDGSTLALGPGSRVAVRYTRRERAVVLEHGEAVFDVAKDAARPFAVAAGGARISVLGTRFAVNRLPGLVRVSVDHGTVQLAGPPGLDGAAPLLLQAGHVGELSEAAGALPHRVQRDARDSFAAVDRGLIVFDQAGLGEIAATLSRWRRQPVQAADVPAGAGPRITAAVQPRDVEAFIDALPRIAAVRVQERDGATWLAAR</sequence>
<feature type="transmembrane region" description="Helical" evidence="1">
    <location>
        <begin position="84"/>
        <end position="102"/>
    </location>
</feature>
<reference evidence="4 5" key="1">
    <citation type="submission" date="2020-08" db="EMBL/GenBank/DDBJ databases">
        <title>Functional genomics of gut bacteria from endangered species of beetles.</title>
        <authorList>
            <person name="Carlos-Shanley C."/>
        </authorList>
    </citation>
    <scope>NUCLEOTIDE SEQUENCE [LARGE SCALE GENOMIC DNA]</scope>
    <source>
        <strain evidence="4 5">S00198</strain>
    </source>
</reference>
<dbReference type="InterPro" id="IPR032623">
    <property type="entry name" value="FecR_N"/>
</dbReference>
<name>A0A7X0UDH3_9BURK</name>
<evidence type="ECO:0000259" key="2">
    <source>
        <dbReference type="Pfam" id="PF04773"/>
    </source>
</evidence>
<dbReference type="InterPro" id="IPR012373">
    <property type="entry name" value="Ferrdict_sens_TM"/>
</dbReference>
<dbReference type="Proteomes" id="UP000575083">
    <property type="component" value="Unassembled WGS sequence"/>
</dbReference>
<evidence type="ECO:0000259" key="3">
    <source>
        <dbReference type="Pfam" id="PF16220"/>
    </source>
</evidence>
<organism evidence="4 5">
    <name type="scientific">Acidovorax soli</name>
    <dbReference type="NCBI Taxonomy" id="592050"/>
    <lineage>
        <taxon>Bacteria</taxon>
        <taxon>Pseudomonadati</taxon>
        <taxon>Pseudomonadota</taxon>
        <taxon>Betaproteobacteria</taxon>
        <taxon>Burkholderiales</taxon>
        <taxon>Comamonadaceae</taxon>
        <taxon>Acidovorax</taxon>
    </lineage>
</organism>
<dbReference type="PIRSF" id="PIRSF018266">
    <property type="entry name" value="FecR"/>
    <property type="match status" value="1"/>
</dbReference>
<gene>
    <name evidence="4" type="ORF">HNP48_006859</name>
</gene>
<keyword evidence="1" id="KW-1133">Transmembrane helix</keyword>
<evidence type="ECO:0000256" key="1">
    <source>
        <dbReference type="SAM" id="Phobius"/>
    </source>
</evidence>
<evidence type="ECO:0000313" key="4">
    <source>
        <dbReference type="EMBL" id="MBB6564133.1"/>
    </source>
</evidence>
<keyword evidence="1 4" id="KW-0812">Transmembrane</keyword>
<dbReference type="GO" id="GO:0016989">
    <property type="term" value="F:sigma factor antagonist activity"/>
    <property type="evidence" value="ECO:0007669"/>
    <property type="project" value="TreeGrafter"/>
</dbReference>
<dbReference type="PANTHER" id="PTHR30273">
    <property type="entry name" value="PERIPLASMIC SIGNAL SENSOR AND SIGMA FACTOR ACTIVATOR FECR-RELATED"/>
    <property type="match status" value="1"/>
</dbReference>
<dbReference type="Gene3D" id="2.60.120.1440">
    <property type="match status" value="1"/>
</dbReference>